<comment type="caution">
    <text evidence="10">The sequence shown here is derived from an EMBL/GenBank/DDBJ whole genome shotgun (WGS) entry which is preliminary data.</text>
</comment>
<evidence type="ECO:0000256" key="6">
    <source>
        <dbReference type="ARBA" id="ARBA00023002"/>
    </source>
</evidence>
<dbReference type="GO" id="GO:0009061">
    <property type="term" value="P:anaerobic respiration"/>
    <property type="evidence" value="ECO:0007669"/>
    <property type="project" value="TreeGrafter"/>
</dbReference>
<dbReference type="Pfam" id="PF01568">
    <property type="entry name" value="Molydop_binding"/>
    <property type="match status" value="1"/>
</dbReference>
<dbReference type="GO" id="GO:0030313">
    <property type="term" value="C:cell envelope"/>
    <property type="evidence" value="ECO:0007669"/>
    <property type="project" value="UniProtKB-SubCell"/>
</dbReference>
<evidence type="ECO:0000259" key="8">
    <source>
        <dbReference type="Pfam" id="PF00384"/>
    </source>
</evidence>
<dbReference type="InterPro" id="IPR006657">
    <property type="entry name" value="MoPterin_dinucl-bd_dom"/>
</dbReference>
<reference evidence="11" key="1">
    <citation type="submission" date="2018-09" db="EMBL/GenBank/DDBJ databases">
        <authorList>
            <person name="Livingstone P.G."/>
            <person name="Whitworth D.E."/>
        </authorList>
    </citation>
    <scope>NUCLEOTIDE SEQUENCE [LARGE SCALE GENOMIC DNA]</scope>
    <source>
        <strain evidence="11">CA043D</strain>
    </source>
</reference>
<dbReference type="Gene3D" id="3.40.50.740">
    <property type="match status" value="1"/>
</dbReference>
<keyword evidence="5" id="KW-0479">Metal-binding</keyword>
<name>A0A3A8K9Z8_9BACT</name>
<evidence type="ECO:0000313" key="10">
    <source>
        <dbReference type="EMBL" id="RKH01175.1"/>
    </source>
</evidence>
<evidence type="ECO:0000256" key="5">
    <source>
        <dbReference type="ARBA" id="ARBA00022723"/>
    </source>
</evidence>
<dbReference type="Pfam" id="PF00384">
    <property type="entry name" value="Molybdopterin"/>
    <property type="match status" value="2"/>
</dbReference>
<dbReference type="GO" id="GO:0051539">
    <property type="term" value="F:4 iron, 4 sulfur cluster binding"/>
    <property type="evidence" value="ECO:0007669"/>
    <property type="project" value="UniProtKB-KW"/>
</dbReference>
<sequence length="893" mass="99679">MPGLGITFGRGGATTFQQDLQHSDCILIQGSNMAECHPVGFQWVMEAKARGAKVIHVDPRYTRTSAVADLYAPIRVGTDIAFLGGLIHYVLEHERYFRDYVVQYTNAATLIREDFVDTEDLEGLFSGFQAKHHRYDIHTWQYEGVPGVVPAAGHKELTDEPGAGGGGHESQVDLRNEHRDETLQHPRCAFQLLKRHFSRYTPKVVSQVCGVDEALFLQVAETLCANSNPERTSAFCYAVGWTQHSVGVQYIRTAAILQLLLGNIGRPGGGILALRGHASIQGSTDIPTLYNLLPGYLPMPHAEATVGLEHYIRDNKSGSGWWSEFPKYAVSLLKAWFGDKATKDNDYLFSHLPRLTGNHSHMQTVADMADGKLQGYFVMGENPAVGSMNGALQRKGLRHLDWLVVRDFTLIETAEFWRTAPEVQSGQVRPEDIPTEVFFFPAAAHTEKDGSFTNTQRLLQWHHKAVEPAGDTRSELHFAWHLGRKLRRLYAGSSDAKDAPLLDLTWDYPTHGPHAEPSAEAVLKEINGYTVADGKLVDGFTALKDDGSTACGCWIYSGCYKDGVNQAARRKPAQQQTWVAPEWGWAWPANRRMLYNRASADVDGKPWSERKRYVWWDAGEKKWTGEDVPDFIADRPPEYRPPEGATGLATLAGNDPFLLQADGKGWLFAPSGMLDGPLPTHYEPMESVVSNPLYAQQCNPTREEWRRKDNPYHRAWGDPRYPYLVTTYRLTEHHTAGGMSRWLSWLSELQPEMFCEISPELAREKGLKNGDWCTLATARGDLECRALVTERIRPLKVKGRQVHQIGLPYHWGVTGRVRGEGANELTAFVADQNVDIQESKVFTADLRAGRMRSGERAAAGAAPPPLTEPEVPRDVTPPQDTDHSEAQEPEGKG</sequence>
<evidence type="ECO:0000256" key="1">
    <source>
        <dbReference type="ARBA" id="ARBA00001966"/>
    </source>
</evidence>
<dbReference type="Proteomes" id="UP000268313">
    <property type="component" value="Unassembled WGS sequence"/>
</dbReference>
<feature type="domain" description="Molybdopterin dinucleotide-binding" evidence="9">
    <location>
        <begin position="724"/>
        <end position="832"/>
    </location>
</feature>
<dbReference type="GO" id="GO:0030151">
    <property type="term" value="F:molybdenum ion binding"/>
    <property type="evidence" value="ECO:0007669"/>
    <property type="project" value="TreeGrafter"/>
</dbReference>
<keyword evidence="4" id="KW-0004">4Fe-4S</keyword>
<evidence type="ECO:0000313" key="11">
    <source>
        <dbReference type="Proteomes" id="UP000268313"/>
    </source>
</evidence>
<gene>
    <name evidence="10" type="ORF">D7X32_21130</name>
</gene>
<comment type="cofactor">
    <cofactor evidence="1">
        <name>[4Fe-4S] cluster</name>
        <dbReference type="ChEBI" id="CHEBI:49883"/>
    </cofactor>
</comment>
<keyword evidence="11" id="KW-1185">Reference proteome</keyword>
<dbReference type="CDD" id="cd02792">
    <property type="entry name" value="MopB_CT_Formate-Dh-Na-like"/>
    <property type="match status" value="1"/>
</dbReference>
<dbReference type="EMBL" id="RAWE01000077">
    <property type="protein sequence ID" value="RKH01175.1"/>
    <property type="molecule type" value="Genomic_DNA"/>
</dbReference>
<dbReference type="SUPFAM" id="SSF53706">
    <property type="entry name" value="Formate dehydrogenase/DMSO reductase, domains 1-3"/>
    <property type="match status" value="1"/>
</dbReference>
<dbReference type="Gene3D" id="2.40.40.20">
    <property type="match status" value="1"/>
</dbReference>
<dbReference type="AlphaFoldDB" id="A0A3A8K9Z8"/>
<keyword evidence="4" id="KW-0411">Iron-sulfur</keyword>
<dbReference type="NCBIfam" id="NF041513">
    <property type="entry name" value="formate_DH_Act"/>
    <property type="match status" value="1"/>
</dbReference>
<dbReference type="GO" id="GO:0043546">
    <property type="term" value="F:molybdopterin cofactor binding"/>
    <property type="evidence" value="ECO:0007669"/>
    <property type="project" value="InterPro"/>
</dbReference>
<protein>
    <submittedName>
        <fullName evidence="10">Formate dehydrogenase</fullName>
    </submittedName>
</protein>
<comment type="subcellular location">
    <subcellularLocation>
        <location evidence="2">Cell envelope</location>
    </subcellularLocation>
</comment>
<evidence type="ECO:0000256" key="4">
    <source>
        <dbReference type="ARBA" id="ARBA00022485"/>
    </source>
</evidence>
<evidence type="ECO:0000259" key="9">
    <source>
        <dbReference type="Pfam" id="PF01568"/>
    </source>
</evidence>
<evidence type="ECO:0000256" key="3">
    <source>
        <dbReference type="ARBA" id="ARBA00010312"/>
    </source>
</evidence>
<feature type="domain" description="Molybdopterin oxidoreductase" evidence="8">
    <location>
        <begin position="205"/>
        <end position="414"/>
    </location>
</feature>
<evidence type="ECO:0000256" key="7">
    <source>
        <dbReference type="SAM" id="MobiDB-lite"/>
    </source>
</evidence>
<dbReference type="InterPro" id="IPR048158">
    <property type="entry name" value="Formate_DH_Act"/>
</dbReference>
<dbReference type="GO" id="GO:0016491">
    <property type="term" value="F:oxidoreductase activity"/>
    <property type="evidence" value="ECO:0007669"/>
    <property type="project" value="UniProtKB-KW"/>
</dbReference>
<dbReference type="SUPFAM" id="SSF50692">
    <property type="entry name" value="ADC-like"/>
    <property type="match status" value="1"/>
</dbReference>
<accession>A0A3A8K9Z8</accession>
<dbReference type="PANTHER" id="PTHR43598:SF1">
    <property type="entry name" value="FORMATE DEHYDROGENASE-O MAJOR SUBUNIT"/>
    <property type="match status" value="1"/>
</dbReference>
<organism evidence="10 11">
    <name type="scientific">Corallococcus carmarthensis</name>
    <dbReference type="NCBI Taxonomy" id="2316728"/>
    <lineage>
        <taxon>Bacteria</taxon>
        <taxon>Pseudomonadati</taxon>
        <taxon>Myxococcota</taxon>
        <taxon>Myxococcia</taxon>
        <taxon>Myxococcales</taxon>
        <taxon>Cystobacterineae</taxon>
        <taxon>Myxococcaceae</taxon>
        <taxon>Corallococcus</taxon>
    </lineage>
</organism>
<keyword evidence="6" id="KW-0560">Oxidoreductase</keyword>
<dbReference type="GO" id="GO:0009055">
    <property type="term" value="F:electron transfer activity"/>
    <property type="evidence" value="ECO:0007669"/>
    <property type="project" value="TreeGrafter"/>
</dbReference>
<comment type="similarity">
    <text evidence="3">Belongs to the prokaryotic molybdopterin-containing oxidoreductase family.</text>
</comment>
<feature type="region of interest" description="Disordered" evidence="7">
    <location>
        <begin position="851"/>
        <end position="893"/>
    </location>
</feature>
<feature type="compositionally biased region" description="Basic and acidic residues" evidence="7">
    <location>
        <begin position="880"/>
        <end position="893"/>
    </location>
</feature>
<dbReference type="InterPro" id="IPR006656">
    <property type="entry name" value="Mopterin_OxRdtase"/>
</dbReference>
<keyword evidence="4" id="KW-0408">Iron</keyword>
<dbReference type="PANTHER" id="PTHR43598">
    <property type="entry name" value="TUNGSTEN-CONTAINING FORMYLMETHANOFURAN DEHYDROGENASE 2 SUBUNIT B"/>
    <property type="match status" value="1"/>
</dbReference>
<proteinExistence type="inferred from homology"/>
<evidence type="ECO:0000256" key="2">
    <source>
        <dbReference type="ARBA" id="ARBA00004196"/>
    </source>
</evidence>
<dbReference type="InterPro" id="IPR009010">
    <property type="entry name" value="Asp_de-COase-like_dom_sf"/>
</dbReference>
<feature type="domain" description="Molybdopterin oxidoreductase" evidence="8">
    <location>
        <begin position="18"/>
        <end position="89"/>
    </location>
</feature>
<dbReference type="Gene3D" id="3.40.228.10">
    <property type="entry name" value="Dimethylsulfoxide Reductase, domain 2"/>
    <property type="match status" value="2"/>
</dbReference>